<reference evidence="2 3" key="1">
    <citation type="journal article" date="2014" name="Am. J. Bot.">
        <title>Genome assembly and annotation for red clover (Trifolium pratense; Fabaceae).</title>
        <authorList>
            <person name="Istvanek J."/>
            <person name="Jaros M."/>
            <person name="Krenek A."/>
            <person name="Repkova J."/>
        </authorList>
    </citation>
    <scope>NUCLEOTIDE SEQUENCE [LARGE SCALE GENOMIC DNA]</scope>
    <source>
        <strain evidence="3">cv. Tatra</strain>
        <tissue evidence="2">Young leaves</tissue>
    </source>
</reference>
<accession>A0A2K3KCG6</accession>
<protein>
    <submittedName>
        <fullName evidence="2">Uncharacterized protein</fullName>
    </submittedName>
</protein>
<gene>
    <name evidence="2" type="ORF">L195_g053772</name>
</gene>
<keyword evidence="1" id="KW-0472">Membrane</keyword>
<dbReference type="EMBL" id="ASHM01091829">
    <property type="protein sequence ID" value="PNX63958.1"/>
    <property type="molecule type" value="Genomic_DNA"/>
</dbReference>
<reference evidence="2 3" key="2">
    <citation type="journal article" date="2017" name="Front. Plant Sci.">
        <title>Gene Classification and Mining of Molecular Markers Useful in Red Clover (Trifolium pratense) Breeding.</title>
        <authorList>
            <person name="Istvanek J."/>
            <person name="Dluhosova J."/>
            <person name="Dluhos P."/>
            <person name="Patkova L."/>
            <person name="Nedelnik J."/>
            <person name="Repkova J."/>
        </authorList>
    </citation>
    <scope>NUCLEOTIDE SEQUENCE [LARGE SCALE GENOMIC DNA]</scope>
    <source>
        <strain evidence="3">cv. Tatra</strain>
        <tissue evidence="2">Young leaves</tissue>
    </source>
</reference>
<keyword evidence="1" id="KW-1133">Transmembrane helix</keyword>
<evidence type="ECO:0000313" key="3">
    <source>
        <dbReference type="Proteomes" id="UP000236291"/>
    </source>
</evidence>
<dbReference type="AlphaFoldDB" id="A0A2K3KCG6"/>
<comment type="caution">
    <text evidence="2">The sequence shown here is derived from an EMBL/GenBank/DDBJ whole genome shotgun (WGS) entry which is preliminary data.</text>
</comment>
<evidence type="ECO:0000313" key="2">
    <source>
        <dbReference type="EMBL" id="PNX63958.1"/>
    </source>
</evidence>
<organism evidence="2 3">
    <name type="scientific">Trifolium pratense</name>
    <name type="common">Red clover</name>
    <dbReference type="NCBI Taxonomy" id="57577"/>
    <lineage>
        <taxon>Eukaryota</taxon>
        <taxon>Viridiplantae</taxon>
        <taxon>Streptophyta</taxon>
        <taxon>Embryophyta</taxon>
        <taxon>Tracheophyta</taxon>
        <taxon>Spermatophyta</taxon>
        <taxon>Magnoliopsida</taxon>
        <taxon>eudicotyledons</taxon>
        <taxon>Gunneridae</taxon>
        <taxon>Pentapetalae</taxon>
        <taxon>rosids</taxon>
        <taxon>fabids</taxon>
        <taxon>Fabales</taxon>
        <taxon>Fabaceae</taxon>
        <taxon>Papilionoideae</taxon>
        <taxon>50 kb inversion clade</taxon>
        <taxon>NPAAA clade</taxon>
        <taxon>Hologalegina</taxon>
        <taxon>IRL clade</taxon>
        <taxon>Trifolieae</taxon>
        <taxon>Trifolium</taxon>
    </lineage>
</organism>
<name>A0A2K3KCG6_TRIPR</name>
<keyword evidence="1" id="KW-0812">Transmembrane</keyword>
<sequence>MADEPNDNVKSLMSLTSTVKETLHHHTVLATYVTVGLLRTTLVMFKCFIIANMLGLTILLPLRRGVLQTTCVMLFNAVISGLVIVYQVTRLCYQIRNRITGAKDPDHIRDVADE</sequence>
<feature type="transmembrane region" description="Helical" evidence="1">
    <location>
        <begin position="66"/>
        <end position="88"/>
    </location>
</feature>
<feature type="transmembrane region" description="Helical" evidence="1">
    <location>
        <begin position="42"/>
        <end position="60"/>
    </location>
</feature>
<evidence type="ECO:0000256" key="1">
    <source>
        <dbReference type="SAM" id="Phobius"/>
    </source>
</evidence>
<dbReference type="Proteomes" id="UP000236291">
    <property type="component" value="Unassembled WGS sequence"/>
</dbReference>
<proteinExistence type="predicted"/>